<dbReference type="FunFam" id="3.40.50.200:FF:000022">
    <property type="entry name" value="Extracellular protease"/>
    <property type="match status" value="1"/>
</dbReference>
<evidence type="ECO:0000313" key="13">
    <source>
        <dbReference type="Proteomes" id="UP000321413"/>
    </source>
</evidence>
<dbReference type="AlphaFoldDB" id="A0A5C7G6T1"/>
<dbReference type="PRINTS" id="PR00723">
    <property type="entry name" value="SUBTILISIN"/>
</dbReference>
<name>A0A5C7G6T1_9BURK</name>
<dbReference type="InterPro" id="IPR050131">
    <property type="entry name" value="Peptidase_S8_subtilisin-like"/>
</dbReference>
<dbReference type="Proteomes" id="UP000321413">
    <property type="component" value="Unassembled WGS sequence"/>
</dbReference>
<evidence type="ECO:0000256" key="6">
    <source>
        <dbReference type="ARBA" id="ARBA00022801"/>
    </source>
</evidence>
<evidence type="ECO:0000256" key="3">
    <source>
        <dbReference type="ARBA" id="ARBA00022525"/>
    </source>
</evidence>
<feature type="signal peptide" evidence="10">
    <location>
        <begin position="1"/>
        <end position="29"/>
    </location>
</feature>
<evidence type="ECO:0000256" key="8">
    <source>
        <dbReference type="ARBA" id="ARBA00023145"/>
    </source>
</evidence>
<keyword evidence="5 10" id="KW-0732">Signal</keyword>
<feature type="chain" id="PRO_5022832100" evidence="10">
    <location>
        <begin position="30"/>
        <end position="607"/>
    </location>
</feature>
<reference evidence="12 13" key="1">
    <citation type="submission" date="2019-08" db="EMBL/GenBank/DDBJ databases">
        <title>Massilia golmudensis sp. nov., isolated from sand in the Qinghai-Tibetan Plateau.</title>
        <authorList>
            <person name="Zhang B."/>
        </authorList>
    </citation>
    <scope>NUCLEOTIDE SEQUENCE [LARGE SCALE GENOMIC DNA]</scope>
    <source>
        <strain evidence="12 13">GEM5</strain>
    </source>
</reference>
<feature type="active site" description="Charge relay system" evidence="9">
    <location>
        <position position="245"/>
    </location>
</feature>
<dbReference type="InterPro" id="IPR015500">
    <property type="entry name" value="Peptidase_S8_subtilisin-rel"/>
</dbReference>
<gene>
    <name evidence="12" type="ORF">FVD38_03495</name>
</gene>
<dbReference type="InterPro" id="IPR023828">
    <property type="entry name" value="Peptidase_S8_Ser-AS"/>
</dbReference>
<evidence type="ECO:0000256" key="4">
    <source>
        <dbReference type="ARBA" id="ARBA00022670"/>
    </source>
</evidence>
<evidence type="ECO:0000256" key="5">
    <source>
        <dbReference type="ARBA" id="ARBA00022729"/>
    </source>
</evidence>
<organism evidence="12 13">
    <name type="scientific">Massilia arenae</name>
    <dbReference type="NCBI Taxonomy" id="2603288"/>
    <lineage>
        <taxon>Bacteria</taxon>
        <taxon>Pseudomonadati</taxon>
        <taxon>Pseudomonadota</taxon>
        <taxon>Betaproteobacteria</taxon>
        <taxon>Burkholderiales</taxon>
        <taxon>Oxalobacteraceae</taxon>
        <taxon>Telluria group</taxon>
        <taxon>Massilia</taxon>
    </lineage>
</organism>
<dbReference type="PANTHER" id="PTHR43806">
    <property type="entry name" value="PEPTIDASE S8"/>
    <property type="match status" value="1"/>
</dbReference>
<evidence type="ECO:0000256" key="9">
    <source>
        <dbReference type="PROSITE-ProRule" id="PRU01240"/>
    </source>
</evidence>
<feature type="active site" description="Charge relay system" evidence="9">
    <location>
        <position position="421"/>
    </location>
</feature>
<proteinExistence type="inferred from homology"/>
<dbReference type="InterPro" id="IPR036852">
    <property type="entry name" value="Peptidase_S8/S53_dom_sf"/>
</dbReference>
<dbReference type="Gene3D" id="2.60.120.380">
    <property type="match status" value="1"/>
</dbReference>
<dbReference type="CDD" id="cd07496">
    <property type="entry name" value="Peptidases_S8_13"/>
    <property type="match status" value="1"/>
</dbReference>
<keyword evidence="13" id="KW-1185">Reference proteome</keyword>
<evidence type="ECO:0000256" key="7">
    <source>
        <dbReference type="ARBA" id="ARBA00022825"/>
    </source>
</evidence>
<dbReference type="GO" id="GO:0005576">
    <property type="term" value="C:extracellular region"/>
    <property type="evidence" value="ECO:0007669"/>
    <property type="project" value="UniProtKB-SubCell"/>
</dbReference>
<comment type="similarity">
    <text evidence="2 9">Belongs to the peptidase S8 family.</text>
</comment>
<keyword evidence="3" id="KW-0964">Secreted</keyword>
<feature type="active site" description="Charge relay system" evidence="9">
    <location>
        <position position="183"/>
    </location>
</feature>
<evidence type="ECO:0000259" key="11">
    <source>
        <dbReference type="Pfam" id="PF00082"/>
    </source>
</evidence>
<evidence type="ECO:0000256" key="1">
    <source>
        <dbReference type="ARBA" id="ARBA00004613"/>
    </source>
</evidence>
<feature type="domain" description="Peptidase S8/S53" evidence="11">
    <location>
        <begin position="174"/>
        <end position="467"/>
    </location>
</feature>
<dbReference type="EMBL" id="VPFD01000003">
    <property type="protein sequence ID" value="TXG01648.1"/>
    <property type="molecule type" value="Genomic_DNA"/>
</dbReference>
<dbReference type="GO" id="GO:0004252">
    <property type="term" value="F:serine-type endopeptidase activity"/>
    <property type="evidence" value="ECO:0007669"/>
    <property type="project" value="UniProtKB-UniRule"/>
</dbReference>
<accession>A0A5C7G6T1</accession>
<keyword evidence="6 9" id="KW-0378">Hydrolase</keyword>
<dbReference type="InterPro" id="IPR022398">
    <property type="entry name" value="Peptidase_S8_His-AS"/>
</dbReference>
<evidence type="ECO:0000256" key="2">
    <source>
        <dbReference type="ARBA" id="ARBA00011073"/>
    </source>
</evidence>
<evidence type="ECO:0000256" key="10">
    <source>
        <dbReference type="SAM" id="SignalP"/>
    </source>
</evidence>
<dbReference type="PANTHER" id="PTHR43806:SF11">
    <property type="entry name" value="CEREVISIN-RELATED"/>
    <property type="match status" value="1"/>
</dbReference>
<dbReference type="RefSeq" id="WP_147933542.1">
    <property type="nucleotide sequence ID" value="NZ_VPFD01000003.1"/>
</dbReference>
<dbReference type="PROSITE" id="PS00137">
    <property type="entry name" value="SUBTILASE_HIS"/>
    <property type="match status" value="1"/>
</dbReference>
<dbReference type="Pfam" id="PF00082">
    <property type="entry name" value="Peptidase_S8"/>
    <property type="match status" value="1"/>
</dbReference>
<comment type="subcellular location">
    <subcellularLocation>
        <location evidence="1">Secreted</location>
    </subcellularLocation>
</comment>
<protein>
    <submittedName>
        <fullName evidence="12">S8 family serine peptidase</fullName>
    </submittedName>
</protein>
<comment type="caution">
    <text evidence="12">The sequence shown here is derived from an EMBL/GenBank/DDBJ whole genome shotgun (WGS) entry which is preliminary data.</text>
</comment>
<keyword evidence="4 9" id="KW-0645">Protease</keyword>
<dbReference type="SUPFAM" id="SSF52743">
    <property type="entry name" value="Subtilisin-like"/>
    <property type="match status" value="1"/>
</dbReference>
<dbReference type="PROSITE" id="PS51892">
    <property type="entry name" value="SUBTILASE"/>
    <property type="match status" value="1"/>
</dbReference>
<sequence>MKQTHSIHPTVLKMCAAVALALGTGSALAAAGEAGSGAPQSVAQFVVETDRIIVKYRDSQAAASGAVARVASVSADRKAKLDRAGQQFGVVVKESHAISTGAQVFKLDRRRHLKEVESLAAEMMARDPAIEYAEPDRIMTHMATPTDPRYTDQWHYYETAGGLRLPTAWDKSTGSGVVVAVIDTGYRPHADLSGQLLAGYDFISTATIGNDGNGRDSDASDPGDAVVAGECGNGQPTRDQGSSWHGTHVAGTVAARTNNGAGVAGVAYNAKVVPVRVLGKCGGYTSDIADAITWSSGGSVSGVPANANKARVLNLSLGGGGACGATTQNAINGARSRGAVVVVAAGNDAVNVSNASPANCSGVIAVAATGRTGGRASYSNYGTLVDVAAPGGDGANGVLSTLNTGTTAPASDSYAAYQGTSMATPHVAGVAALMLALNANLTPDDIESKLKSTARAFPASCSGCGTGIVDATAAVNAATTGGAAATTLAESEANNTTATADPVTVGNTTVNGNLGSTTDTDYFRVDLPAGKTLSAVLTPGLSNADYDLYVYNGSGTQLGTSQNGVGAVDSVSASNTGTSASTRYVRVTYYSGGTGATNGKYSLKLTW</sequence>
<keyword evidence="7 9" id="KW-0720">Serine protease</keyword>
<dbReference type="PROSITE" id="PS00138">
    <property type="entry name" value="SUBTILASE_SER"/>
    <property type="match status" value="1"/>
</dbReference>
<dbReference type="InterPro" id="IPR034176">
    <property type="entry name" value="Peptidases_S8_13"/>
</dbReference>
<keyword evidence="8" id="KW-0865">Zymogen</keyword>
<dbReference type="GO" id="GO:0006508">
    <property type="term" value="P:proteolysis"/>
    <property type="evidence" value="ECO:0007669"/>
    <property type="project" value="UniProtKB-KW"/>
</dbReference>
<dbReference type="InterPro" id="IPR000209">
    <property type="entry name" value="Peptidase_S8/S53_dom"/>
</dbReference>
<dbReference type="Gene3D" id="3.40.50.200">
    <property type="entry name" value="Peptidase S8/S53 domain"/>
    <property type="match status" value="1"/>
</dbReference>
<evidence type="ECO:0000313" key="12">
    <source>
        <dbReference type="EMBL" id="TXG01648.1"/>
    </source>
</evidence>
<dbReference type="SUPFAM" id="SSF89260">
    <property type="entry name" value="Collagen-binding domain"/>
    <property type="match status" value="1"/>
</dbReference>